<evidence type="ECO:0000313" key="2">
    <source>
        <dbReference type="Proteomes" id="UP000035170"/>
    </source>
</evidence>
<dbReference type="PATRIC" id="fig|34073.19.peg.1431"/>
<sequence>MIERVNEIGKKRIVLSGLWTGVRIVGPALSVIDQGFEVFEEGVRSPLAL</sequence>
<reference evidence="1 2" key="1">
    <citation type="submission" date="2015-03" db="EMBL/GenBank/DDBJ databases">
        <title>Genome sequence of Variovorax paradoxus TBEA6.</title>
        <authorList>
            <person name="Poehlein A."/>
            <person name="Schuldes J."/>
            <person name="Wuebbeler J.H."/>
            <person name="Hiessl S."/>
            <person name="Steinbuechel A."/>
            <person name="Daniel R."/>
        </authorList>
    </citation>
    <scope>NUCLEOTIDE SEQUENCE [LARGE SCALE GENOMIC DNA]</scope>
    <source>
        <strain evidence="1 2">TBEA6</strain>
    </source>
</reference>
<evidence type="ECO:0000313" key="1">
    <source>
        <dbReference type="EMBL" id="KLN57324.1"/>
    </source>
</evidence>
<gene>
    <name evidence="1" type="ORF">VPARA_14040</name>
</gene>
<organism evidence="1 2">
    <name type="scientific">Variovorax paradoxus</name>
    <dbReference type="NCBI Taxonomy" id="34073"/>
    <lineage>
        <taxon>Bacteria</taxon>
        <taxon>Pseudomonadati</taxon>
        <taxon>Pseudomonadota</taxon>
        <taxon>Betaproteobacteria</taxon>
        <taxon>Burkholderiales</taxon>
        <taxon>Comamonadaceae</taxon>
        <taxon>Variovorax</taxon>
    </lineage>
</organism>
<accession>A0A0H2M4G0</accession>
<protein>
    <submittedName>
        <fullName evidence="1">Uncharacterized protein</fullName>
    </submittedName>
</protein>
<keyword evidence="2" id="KW-1185">Reference proteome</keyword>
<dbReference type="AlphaFoldDB" id="A0A0H2M4G0"/>
<proteinExistence type="predicted"/>
<comment type="caution">
    <text evidence="1">The sequence shown here is derived from an EMBL/GenBank/DDBJ whole genome shotgun (WGS) entry which is preliminary data.</text>
</comment>
<dbReference type="Proteomes" id="UP000035170">
    <property type="component" value="Unassembled WGS sequence"/>
</dbReference>
<dbReference type="EMBL" id="JZWI01000007">
    <property type="protein sequence ID" value="KLN57324.1"/>
    <property type="molecule type" value="Genomic_DNA"/>
</dbReference>
<name>A0A0H2M4G0_VARPD</name>